<dbReference type="Proteomes" id="UP000184420">
    <property type="component" value="Unassembled WGS sequence"/>
</dbReference>
<keyword evidence="1" id="KW-1133">Transmembrane helix</keyword>
<protein>
    <recommendedName>
        <fullName evidence="2">DUF6603 domain-containing protein</fullName>
    </recommendedName>
</protein>
<dbReference type="RefSeq" id="WP_073085716.1">
    <property type="nucleotide sequence ID" value="NZ_FRBL01000009.1"/>
</dbReference>
<evidence type="ECO:0000259" key="2">
    <source>
        <dbReference type="Pfam" id="PF20248"/>
    </source>
</evidence>
<organism evidence="3 4">
    <name type="scientific">Chitinophaga jiangningensis</name>
    <dbReference type="NCBI Taxonomy" id="1419482"/>
    <lineage>
        <taxon>Bacteria</taxon>
        <taxon>Pseudomonadati</taxon>
        <taxon>Bacteroidota</taxon>
        <taxon>Chitinophagia</taxon>
        <taxon>Chitinophagales</taxon>
        <taxon>Chitinophagaceae</taxon>
        <taxon>Chitinophaga</taxon>
    </lineage>
</organism>
<evidence type="ECO:0000256" key="1">
    <source>
        <dbReference type="SAM" id="Phobius"/>
    </source>
</evidence>
<proteinExistence type="predicted"/>
<keyword evidence="4" id="KW-1185">Reference proteome</keyword>
<evidence type="ECO:0000313" key="4">
    <source>
        <dbReference type="Proteomes" id="UP000184420"/>
    </source>
</evidence>
<feature type="domain" description="DUF6603" evidence="2">
    <location>
        <begin position="423"/>
        <end position="982"/>
    </location>
</feature>
<sequence>MSQQALQSILTQAALAISPLRGLTTPEKAIAFFQKMGYNFPGGAFGNALGGAATQGRELVNAVQQLAAANTETAVLAAIANLFVKFGATVHAIQALQSQLQSGPGGGLPHIGDLSLRLTDYLLLDYLDNKMPQLHATMLVLGLIEHDPSPQPNQSQRVVHWDRLGLLFSHPQQLFDAAYQWNTAFDAEKFLSRLELLMRAAQLPGGLYPQADTTRTILGNTTPNLPELRFPLFQKGLTKATYSQFGLTFSPAEGVSGKKKGMAVLPYLMGGAAFDFDVCDRGQLLFESTADIKGVGIVVRPPFDVQGILNLVSAFHAAITIKEKPEKAAEMVLIGSAGGTRLAIQGLSAKWYLENPQGKLDVGVEGEIQAIRLVVKGGEGDGFLAKVLSALNIQAEANIALGFSLLHGFTIRGGAQLAIELAVHIDLGPLSINSLRLTLKPTGEQIGLDAGVVLKLALGPLTATVENIGLSAALQFKKGNLGPANLDVGFKPPNGVGLAIDAGVVKGGGYLFFDFDREEYAGALELTFSEIVSLKAIGIITTKMPDGSKGFSLLIIISAEFGTGLQLGFGFVLLGVGGLLGLNRTMKLQALADGVRTGGINGIMFPTNIVENAPRIISDLRNFFPPEEGKFLIGPMAKLGWGTPALISVSLGIIIEIPGNIAIIGVLKVALPVEDAALIVLQINFIGAIEFDKSRLWFFASLYDSRILWITLQGEMGLLVAWGDDANFVVSVGGFHPAFNPPPLPFPNPVRLSLNILDTSWGRIRVMAYFAVTSNTVQFGAHAELYFGFSAFHIEGELGFDALFQFSPFYFIIEVSLSLSVKVFGIGLFSVRVRMSLDGPTPYHVKGTGSISILFFDIDVDFEFSWGDSANTTLPPVEVMPLVKKEFDKLENWKAQLPEGNNLLVSLRTIDTNAELVLHPLGVLQVSQRFIPLELPLDKVGTQKPSDANRFTVTADPAAGLAPVNKMKAPFAMAQFQNMSNDQKLARPSFEKENSGLELSVAGPLLNTGRAVKRIVRYELITIDTNYKRFVKKYFRFISGTLFRHFLKGNAAALSTLSKKSKSQLQPFEDKIKTQQSGYAVANQSDNKAFHAATFESEAQARAYMQQQVALHPNLKEAIHVIPQHEINTAA</sequence>
<dbReference type="STRING" id="1419482.SAMN05444266_109220"/>
<evidence type="ECO:0000313" key="3">
    <source>
        <dbReference type="EMBL" id="SHM62087.1"/>
    </source>
</evidence>
<gene>
    <name evidence="3" type="ORF">SAMN05444266_109220</name>
</gene>
<dbReference type="EMBL" id="FRBL01000009">
    <property type="protein sequence ID" value="SHM62087.1"/>
    <property type="molecule type" value="Genomic_DNA"/>
</dbReference>
<dbReference type="InterPro" id="IPR046538">
    <property type="entry name" value="DUF6603"/>
</dbReference>
<keyword evidence="1" id="KW-0472">Membrane</keyword>
<dbReference type="Pfam" id="PF20248">
    <property type="entry name" value="DUF6603"/>
    <property type="match status" value="1"/>
</dbReference>
<keyword evidence="1" id="KW-0812">Transmembrane</keyword>
<dbReference type="AlphaFoldDB" id="A0A1M7KB66"/>
<name>A0A1M7KB66_9BACT</name>
<accession>A0A1M7KB66</accession>
<feature type="transmembrane region" description="Helical" evidence="1">
    <location>
        <begin position="551"/>
        <end position="582"/>
    </location>
</feature>
<reference evidence="3 4" key="1">
    <citation type="submission" date="2016-11" db="EMBL/GenBank/DDBJ databases">
        <authorList>
            <person name="Jaros S."/>
            <person name="Januszkiewicz K."/>
            <person name="Wedrychowicz H."/>
        </authorList>
    </citation>
    <scope>NUCLEOTIDE SEQUENCE [LARGE SCALE GENOMIC DNA]</scope>
    <source>
        <strain evidence="3 4">DSM 27406</strain>
    </source>
</reference>
<dbReference type="OrthoDB" id="535891at2"/>